<dbReference type="Proteomes" id="UP001301958">
    <property type="component" value="Unassembled WGS sequence"/>
</dbReference>
<dbReference type="SUPFAM" id="SSF56176">
    <property type="entry name" value="FAD-binding/transporter-associated domain-like"/>
    <property type="match status" value="1"/>
</dbReference>
<dbReference type="InterPro" id="IPR036318">
    <property type="entry name" value="FAD-bd_PCMH-like_sf"/>
</dbReference>
<evidence type="ECO:0000313" key="4">
    <source>
        <dbReference type="EMBL" id="KAK4221871.1"/>
    </source>
</evidence>
<comment type="caution">
    <text evidence="4">The sequence shown here is derived from an EMBL/GenBank/DDBJ whole genome shotgun (WGS) entry which is preliminary data.</text>
</comment>
<sequence length="411" mass="44234">VKLGAGVETWEANNAMIKENFTFVSSKLPTETVGVAGGWVLGGGHSNLASMYGLGADNVLQLDFITADGQYLTATESRNPDFFFALRGGGGSTFAIVTSVYFKAFPGLITLGSAKFSFTTCSTPPSSPLQIPTTHLSLDNFWKAVNLYLAFTPNIVNAGGFGHGDITKLGGNNCFSFTSEFLMPKMSLSQTQEFISPLFASLGKEGIDIITPVPTVIPYAQSDLNGTNTVPGIGTFSSRLIPRSNFDNSSVFSSTTMAIRQVVVEKGYQLRTRAYAPTLQAAGPHAAKAVSQAMRNMVLHTTVFATEDITILPPKQFLDGLRDLGEAVEILRKVTPGSGAYFNEAGRLEPNWQESFFGKGNYERLLRVKRQVDPKGVFWAPGSVGSDGWEAETEDGLPTGNGRLCRVGYQE</sequence>
<dbReference type="AlphaFoldDB" id="A0AAN7BDL7"/>
<dbReference type="PANTHER" id="PTHR13878">
    <property type="entry name" value="GULONOLACTONE OXIDASE"/>
    <property type="match status" value="1"/>
</dbReference>
<reference evidence="4" key="2">
    <citation type="submission" date="2023-05" db="EMBL/GenBank/DDBJ databases">
        <authorList>
            <consortium name="Lawrence Berkeley National Laboratory"/>
            <person name="Steindorff A."/>
            <person name="Hensen N."/>
            <person name="Bonometti L."/>
            <person name="Westerberg I."/>
            <person name="Brannstrom I.O."/>
            <person name="Guillou S."/>
            <person name="Cros-Aarteil S."/>
            <person name="Calhoun S."/>
            <person name="Haridas S."/>
            <person name="Kuo A."/>
            <person name="Mondo S."/>
            <person name="Pangilinan J."/>
            <person name="Riley R."/>
            <person name="Labutti K."/>
            <person name="Andreopoulos B."/>
            <person name="Lipzen A."/>
            <person name="Chen C."/>
            <person name="Yanf M."/>
            <person name="Daum C."/>
            <person name="Ng V."/>
            <person name="Clum A."/>
            <person name="Ohm R."/>
            <person name="Martin F."/>
            <person name="Silar P."/>
            <person name="Natvig D."/>
            <person name="Lalanne C."/>
            <person name="Gautier V."/>
            <person name="Ament-Velasquez S.L."/>
            <person name="Kruys A."/>
            <person name="Hutchinson M.I."/>
            <person name="Powell A.J."/>
            <person name="Barry K."/>
            <person name="Miller A.N."/>
            <person name="Grigoriev I.V."/>
            <person name="Debuchy R."/>
            <person name="Gladieux P."/>
            <person name="Thoren M.H."/>
            <person name="Johannesson H."/>
        </authorList>
    </citation>
    <scope>NUCLEOTIDE SEQUENCE</scope>
    <source>
        <strain evidence="4">CBS 990.96</strain>
    </source>
</reference>
<dbReference type="PANTHER" id="PTHR13878:SF91">
    <property type="entry name" value="FAD BINDING DOMAIN PROTEIN (AFU_ORTHOLOGUE AFUA_6G12070)-RELATED"/>
    <property type="match status" value="1"/>
</dbReference>
<dbReference type="Gene3D" id="3.30.465.10">
    <property type="match status" value="2"/>
</dbReference>
<protein>
    <recommendedName>
        <fullName evidence="3">FAD-binding PCMH-type domain-containing protein</fullName>
    </recommendedName>
</protein>
<name>A0AAN7BDL7_9PEZI</name>
<dbReference type="InterPro" id="IPR016169">
    <property type="entry name" value="FAD-bd_PCMH_sub2"/>
</dbReference>
<dbReference type="InterPro" id="IPR012951">
    <property type="entry name" value="BBE"/>
</dbReference>
<proteinExistence type="inferred from homology"/>
<dbReference type="InterPro" id="IPR016166">
    <property type="entry name" value="FAD-bd_PCMH"/>
</dbReference>
<evidence type="ECO:0000259" key="3">
    <source>
        <dbReference type="PROSITE" id="PS51387"/>
    </source>
</evidence>
<reference evidence="4" key="1">
    <citation type="journal article" date="2023" name="Mol. Phylogenet. Evol.">
        <title>Genome-scale phylogeny and comparative genomics of the fungal order Sordariales.</title>
        <authorList>
            <person name="Hensen N."/>
            <person name="Bonometti L."/>
            <person name="Westerberg I."/>
            <person name="Brannstrom I.O."/>
            <person name="Guillou S."/>
            <person name="Cros-Aarteil S."/>
            <person name="Calhoun S."/>
            <person name="Haridas S."/>
            <person name="Kuo A."/>
            <person name="Mondo S."/>
            <person name="Pangilinan J."/>
            <person name="Riley R."/>
            <person name="LaButti K."/>
            <person name="Andreopoulos B."/>
            <person name="Lipzen A."/>
            <person name="Chen C."/>
            <person name="Yan M."/>
            <person name="Daum C."/>
            <person name="Ng V."/>
            <person name="Clum A."/>
            <person name="Steindorff A."/>
            <person name="Ohm R.A."/>
            <person name="Martin F."/>
            <person name="Silar P."/>
            <person name="Natvig D.O."/>
            <person name="Lalanne C."/>
            <person name="Gautier V."/>
            <person name="Ament-Velasquez S.L."/>
            <person name="Kruys A."/>
            <person name="Hutchinson M.I."/>
            <person name="Powell A.J."/>
            <person name="Barry K."/>
            <person name="Miller A.N."/>
            <person name="Grigoriev I.V."/>
            <person name="Debuchy R."/>
            <person name="Gladieux P."/>
            <person name="Hiltunen Thoren M."/>
            <person name="Johannesson H."/>
        </authorList>
    </citation>
    <scope>NUCLEOTIDE SEQUENCE</scope>
    <source>
        <strain evidence="4">CBS 990.96</strain>
    </source>
</reference>
<organism evidence="4 5">
    <name type="scientific">Podospora fimiseda</name>
    <dbReference type="NCBI Taxonomy" id="252190"/>
    <lineage>
        <taxon>Eukaryota</taxon>
        <taxon>Fungi</taxon>
        <taxon>Dikarya</taxon>
        <taxon>Ascomycota</taxon>
        <taxon>Pezizomycotina</taxon>
        <taxon>Sordariomycetes</taxon>
        <taxon>Sordariomycetidae</taxon>
        <taxon>Sordariales</taxon>
        <taxon>Podosporaceae</taxon>
        <taxon>Podospora</taxon>
    </lineage>
</organism>
<gene>
    <name evidence="4" type="ORF">QBC38DRAFT_376286</name>
</gene>
<accession>A0AAN7BDL7</accession>
<dbReference type="InterPro" id="IPR050432">
    <property type="entry name" value="FAD-linked_Oxidoreductases_BP"/>
</dbReference>
<comment type="similarity">
    <text evidence="1">Belongs to the oxygen-dependent FAD-linked oxidoreductase family.</text>
</comment>
<feature type="domain" description="FAD-binding PCMH-type" evidence="3">
    <location>
        <begin position="1"/>
        <end position="107"/>
    </location>
</feature>
<evidence type="ECO:0000256" key="1">
    <source>
        <dbReference type="ARBA" id="ARBA00005466"/>
    </source>
</evidence>
<dbReference type="InterPro" id="IPR006094">
    <property type="entry name" value="Oxid_FAD_bind_N"/>
</dbReference>
<evidence type="ECO:0000256" key="2">
    <source>
        <dbReference type="ARBA" id="ARBA00023002"/>
    </source>
</evidence>
<dbReference type="Pfam" id="PF01565">
    <property type="entry name" value="FAD_binding_4"/>
    <property type="match status" value="1"/>
</dbReference>
<dbReference type="PROSITE" id="PS51387">
    <property type="entry name" value="FAD_PCMH"/>
    <property type="match status" value="1"/>
</dbReference>
<feature type="non-terminal residue" evidence="4">
    <location>
        <position position="1"/>
    </location>
</feature>
<keyword evidence="5" id="KW-1185">Reference proteome</keyword>
<dbReference type="GO" id="GO:0071949">
    <property type="term" value="F:FAD binding"/>
    <property type="evidence" value="ECO:0007669"/>
    <property type="project" value="InterPro"/>
</dbReference>
<dbReference type="Pfam" id="PF08031">
    <property type="entry name" value="BBE"/>
    <property type="match status" value="1"/>
</dbReference>
<dbReference type="EMBL" id="MU865508">
    <property type="protein sequence ID" value="KAK4221871.1"/>
    <property type="molecule type" value="Genomic_DNA"/>
</dbReference>
<dbReference type="GO" id="GO:0016491">
    <property type="term" value="F:oxidoreductase activity"/>
    <property type="evidence" value="ECO:0007669"/>
    <property type="project" value="UniProtKB-KW"/>
</dbReference>
<keyword evidence="2" id="KW-0560">Oxidoreductase</keyword>
<evidence type="ECO:0000313" key="5">
    <source>
        <dbReference type="Proteomes" id="UP001301958"/>
    </source>
</evidence>